<evidence type="ECO:0000313" key="4">
    <source>
        <dbReference type="Proteomes" id="UP000198960"/>
    </source>
</evidence>
<proteinExistence type="inferred from homology"/>
<dbReference type="Proteomes" id="UP000198960">
    <property type="component" value="Unassembled WGS sequence"/>
</dbReference>
<accession>A0A1H8VXL0</accession>
<dbReference type="PANTHER" id="PTHR48228">
    <property type="entry name" value="SUCCINYL-COA--D-CITRAMALATE COA-TRANSFERASE"/>
    <property type="match status" value="1"/>
</dbReference>
<dbReference type="GO" id="GO:0016740">
    <property type="term" value="F:transferase activity"/>
    <property type="evidence" value="ECO:0007669"/>
    <property type="project" value="UniProtKB-KW"/>
</dbReference>
<dbReference type="AlphaFoldDB" id="A0A1H8VXL0"/>
<dbReference type="Gene3D" id="3.30.1540.10">
    <property type="entry name" value="formyl-coa transferase, domain 3"/>
    <property type="match status" value="2"/>
</dbReference>
<sequence>MTAARPVPLAGVRVVEFSAGVSAAYGGRLFADAGADVVLVEPLGGSPLRARGPLFGFLAAGKRSVSAGPGTAELLADVDVVLTDGSHGELVADVDLRRHPATTVVSVTPFGTTGPYAGLPVNEFVLQAMCGSLGTRGWPGEEPLQAGGRIGEWVAGVYAAVAGAAALRRARRTGRGDAVDVSAFEAMVVTMGGLGAVQGQLLGPDLAPSPRMLELPSIVPTADGLVGFCTVTAQQFADFLVLIGRPELIGDPGLASFGSRVARRHEFLPMVEDWAATRTTAEIVEFAGALRIPVAPIGTPATVAGIDHFRERGVFVRNREGLLQPRVPYRSDAFATVPPGEVPAVGGDLPDWPARPRPVADAAPDRPLAGLRVVDLTAFWAGPAGTHTLAALGADVVKVEGLARPDGMRFSGTRPATEDLWWETGHLFQASNSGKRGVTLELGRNEARELALRLMAGADLVMENFSPRVLGNLGLEYDDIRAANPRAVVVRMPAFGLDGPWRDRVGFAQTMEQASGMAWMTGRADGLPLIPRGVCDPLAGLHAAFAAIVALEVRDATGAGMQVEATMVETALTVAVEAFLAAQLGAEPRRDGNRGPGAAPQGVYRCAGDDEWVAVAVLDDAAWPRLAAVLGREDLAARADLATEAGRRAAADELDGVLRAWAAGREVADAESCLRSAGIAAARVAAPADLVADPQLAARGFWEEVEHPVLGTFATTAMPFRFAGLPGPWITAAAPTLGQHNDDVLGGELGLDAGELARLAEAGVVGTRPAGL</sequence>
<dbReference type="InterPro" id="IPR044855">
    <property type="entry name" value="CoA-Trfase_III_dom3_sf"/>
</dbReference>
<evidence type="ECO:0000313" key="3">
    <source>
        <dbReference type="EMBL" id="SEP20136.1"/>
    </source>
</evidence>
<dbReference type="RefSeq" id="WP_211435726.1">
    <property type="nucleotide sequence ID" value="NZ_FOEE01000014.1"/>
</dbReference>
<dbReference type="SUPFAM" id="SSF89796">
    <property type="entry name" value="CoA-transferase family III (CaiB/BaiF)"/>
    <property type="match status" value="2"/>
</dbReference>
<name>A0A1H8VXL0_9ACTN</name>
<keyword evidence="4" id="KW-1185">Reference proteome</keyword>
<organism evidence="3 4">
    <name type="scientific">Trujillonella endophytica</name>
    <dbReference type="NCBI Taxonomy" id="673521"/>
    <lineage>
        <taxon>Bacteria</taxon>
        <taxon>Bacillati</taxon>
        <taxon>Actinomycetota</taxon>
        <taxon>Actinomycetes</taxon>
        <taxon>Geodermatophilales</taxon>
        <taxon>Geodermatophilaceae</taxon>
        <taxon>Trujillonella</taxon>
    </lineage>
</organism>
<dbReference type="Pfam" id="PF02515">
    <property type="entry name" value="CoA_transf_3"/>
    <property type="match status" value="2"/>
</dbReference>
<dbReference type="Gene3D" id="3.40.50.10540">
    <property type="entry name" value="Crotonobetainyl-coa:carnitine coa-transferase, domain 1"/>
    <property type="match status" value="2"/>
</dbReference>
<protein>
    <submittedName>
        <fullName evidence="3">Crotonobetainyl-CoA:carnitine CoA-transferase CaiB</fullName>
    </submittedName>
</protein>
<dbReference type="InterPro" id="IPR003673">
    <property type="entry name" value="CoA-Trfase_fam_III"/>
</dbReference>
<dbReference type="InterPro" id="IPR023606">
    <property type="entry name" value="CoA-Trfase_III_dom_1_sf"/>
</dbReference>
<gene>
    <name evidence="3" type="ORF">SAMN05660991_03880</name>
</gene>
<dbReference type="PANTHER" id="PTHR48228:SF6">
    <property type="entry name" value="L-CARNITINE COA-TRANSFERASE"/>
    <property type="match status" value="1"/>
</dbReference>
<dbReference type="STRING" id="673521.SAMN05660991_03880"/>
<dbReference type="InterPro" id="IPR050509">
    <property type="entry name" value="CoA-transferase_III"/>
</dbReference>
<dbReference type="EMBL" id="FOEE01000014">
    <property type="protein sequence ID" value="SEP20136.1"/>
    <property type="molecule type" value="Genomic_DNA"/>
</dbReference>
<comment type="similarity">
    <text evidence="1">Belongs to the CoA-transferase III family.</text>
</comment>
<reference evidence="4" key="1">
    <citation type="submission" date="2016-10" db="EMBL/GenBank/DDBJ databases">
        <authorList>
            <person name="Varghese N."/>
            <person name="Submissions S."/>
        </authorList>
    </citation>
    <scope>NUCLEOTIDE SEQUENCE [LARGE SCALE GENOMIC DNA]</scope>
    <source>
        <strain evidence="4">DSM 45413</strain>
    </source>
</reference>
<evidence type="ECO:0000256" key="2">
    <source>
        <dbReference type="ARBA" id="ARBA00022679"/>
    </source>
</evidence>
<keyword evidence="2 3" id="KW-0808">Transferase</keyword>
<evidence type="ECO:0000256" key="1">
    <source>
        <dbReference type="ARBA" id="ARBA00008383"/>
    </source>
</evidence>